<sequence>MNCFDCMTTDSRSVASAYGAVGAVAVCSLCGVGLCEQHVRVGHVRVETHSIGNPSVAELPGRRVFCDVCAPADATAVLATPAAAVGAAG</sequence>
<proteinExistence type="predicted"/>
<name>A0A5P9Q6R6_9MICO</name>
<feature type="domain" description="C2H2-type" evidence="1">
    <location>
        <begin position="27"/>
        <end position="49"/>
    </location>
</feature>
<evidence type="ECO:0000259" key="1">
    <source>
        <dbReference type="PROSITE" id="PS00028"/>
    </source>
</evidence>
<reference evidence="2 3" key="1">
    <citation type="submission" date="2019-10" db="EMBL/GenBank/DDBJ databases">
        <title>Genome sequence of Luteimicrobium xylanilyticum HY-24.</title>
        <authorList>
            <person name="Kim D.Y."/>
            <person name="Park H.-Y."/>
        </authorList>
    </citation>
    <scope>NUCLEOTIDE SEQUENCE [LARGE SCALE GENOMIC DNA]</scope>
    <source>
        <strain evidence="2 3">HY-24</strain>
    </source>
</reference>
<gene>
    <name evidence="2" type="ORF">KDY119_00585</name>
</gene>
<dbReference type="Proteomes" id="UP000326702">
    <property type="component" value="Chromosome"/>
</dbReference>
<protein>
    <recommendedName>
        <fullName evidence="1">C2H2-type domain-containing protein</fullName>
    </recommendedName>
</protein>
<evidence type="ECO:0000313" key="3">
    <source>
        <dbReference type="Proteomes" id="UP000326702"/>
    </source>
</evidence>
<accession>A0A5P9Q6R6</accession>
<dbReference type="RefSeq" id="WP_083891074.1">
    <property type="nucleotide sequence ID" value="NZ_BAABIH010000013.1"/>
</dbReference>
<organism evidence="2 3">
    <name type="scientific">Luteimicrobium xylanilyticum</name>
    <dbReference type="NCBI Taxonomy" id="1133546"/>
    <lineage>
        <taxon>Bacteria</taxon>
        <taxon>Bacillati</taxon>
        <taxon>Actinomycetota</taxon>
        <taxon>Actinomycetes</taxon>
        <taxon>Micrococcales</taxon>
        <taxon>Luteimicrobium</taxon>
    </lineage>
</organism>
<dbReference type="EMBL" id="CP045529">
    <property type="protein sequence ID" value="QFU97091.1"/>
    <property type="molecule type" value="Genomic_DNA"/>
</dbReference>
<dbReference type="KEGG" id="lxl:KDY119_00585"/>
<dbReference type="InterPro" id="IPR013087">
    <property type="entry name" value="Znf_C2H2_type"/>
</dbReference>
<dbReference type="OrthoDB" id="4244404at2"/>
<evidence type="ECO:0000313" key="2">
    <source>
        <dbReference type="EMBL" id="QFU97091.1"/>
    </source>
</evidence>
<keyword evidence="3" id="KW-1185">Reference proteome</keyword>
<dbReference type="PROSITE" id="PS00028">
    <property type="entry name" value="ZINC_FINGER_C2H2_1"/>
    <property type="match status" value="1"/>
</dbReference>
<dbReference type="AlphaFoldDB" id="A0A5P9Q6R6"/>